<dbReference type="RefSeq" id="WP_106501784.1">
    <property type="nucleotide sequence ID" value="NZ_PXXO01000002.1"/>
</dbReference>
<feature type="domain" description="J" evidence="2">
    <location>
        <begin position="293"/>
        <end position="352"/>
    </location>
</feature>
<dbReference type="Proteomes" id="UP000243002">
    <property type="component" value="Unassembled WGS sequence"/>
</dbReference>
<protein>
    <submittedName>
        <fullName evidence="3">Molecular chaperone DnaJ</fullName>
    </submittedName>
</protein>
<organism evidence="3 4">
    <name type="scientific">Cyanobium usitatum str. Tous</name>
    <dbReference type="NCBI Taxonomy" id="2116684"/>
    <lineage>
        <taxon>Bacteria</taxon>
        <taxon>Bacillati</taxon>
        <taxon>Cyanobacteriota</taxon>
        <taxon>Cyanophyceae</taxon>
        <taxon>Synechococcales</taxon>
        <taxon>Prochlorococcaceae</taxon>
        <taxon>Cyanobium</taxon>
    </lineage>
</organism>
<keyword evidence="4" id="KW-1185">Reference proteome</keyword>
<dbReference type="PROSITE" id="PS50076">
    <property type="entry name" value="DNAJ_2"/>
    <property type="match status" value="1"/>
</dbReference>
<proteinExistence type="predicted"/>
<reference evidence="3 4" key="1">
    <citation type="journal article" date="2018" name="Environ. Microbiol.">
        <title>Ecological and genomic features of two widespread freshwater picocyanobacteria.</title>
        <authorList>
            <person name="Cabello-Yeves P.J."/>
            <person name="Picazo A."/>
            <person name="Camacho A."/>
            <person name="Callieri C."/>
            <person name="Rosselli R."/>
            <person name="Roda-Garcia J.J."/>
            <person name="Coutinho F.H."/>
            <person name="Rodriguez-Valera F."/>
        </authorList>
    </citation>
    <scope>NUCLEOTIDE SEQUENCE [LARGE SCALE GENOMIC DNA]</scope>
    <source>
        <strain evidence="3 4">Tous</strain>
    </source>
</reference>
<dbReference type="InterPro" id="IPR001623">
    <property type="entry name" value="DnaJ_domain"/>
</dbReference>
<comment type="caution">
    <text evidence="3">The sequence shown here is derived from an EMBL/GenBank/DDBJ whole genome shotgun (WGS) entry which is preliminary data.</text>
</comment>
<name>A0A2P7N017_9CYAN</name>
<evidence type="ECO:0000313" key="3">
    <source>
        <dbReference type="EMBL" id="PSJ06814.1"/>
    </source>
</evidence>
<evidence type="ECO:0000256" key="1">
    <source>
        <dbReference type="SAM" id="MobiDB-lite"/>
    </source>
</evidence>
<evidence type="ECO:0000259" key="2">
    <source>
        <dbReference type="PROSITE" id="PS50076"/>
    </source>
</evidence>
<sequence length="352" mass="39822">MAKPADPNRRRFSLELPVDLLDKIDGLRAEWGLRSRGDILERLLQEIFPATEEAETSVFADDGNQQPDGSPSEPTSLESTFNEQGALVLMTRGSGGDLCLDRESADREFAFDFDVDASMAAEVRPRKSGIDLPGFVRRQSDQLKRSLQPLRQPMDLAQEPLPHVGGDVLDRSLARARDHWLELYGKVANEAVLEAAMVWLAQDIWGQSDQSEGRPFTWSLACDVVANTAPSWGREPATFERVMVMAGLLEDPFSTSTLELRLPTLIRRFVHRFRKRRKGTSFQTLEHTMTLHGALKLLQLPTAPGQRLTLRQIREAYRELAMSHHPDSGGTEETMRRLNEAYQLLKELYRNE</sequence>
<dbReference type="SUPFAM" id="SSF46565">
    <property type="entry name" value="Chaperone J-domain"/>
    <property type="match status" value="1"/>
</dbReference>
<dbReference type="EMBL" id="PXXO01000002">
    <property type="protein sequence ID" value="PSJ06814.1"/>
    <property type="molecule type" value="Genomic_DNA"/>
</dbReference>
<dbReference type="InterPro" id="IPR036869">
    <property type="entry name" value="J_dom_sf"/>
</dbReference>
<feature type="compositionally biased region" description="Polar residues" evidence="1">
    <location>
        <begin position="63"/>
        <end position="79"/>
    </location>
</feature>
<dbReference type="Gene3D" id="1.10.287.110">
    <property type="entry name" value="DnaJ domain"/>
    <property type="match status" value="1"/>
</dbReference>
<feature type="region of interest" description="Disordered" evidence="1">
    <location>
        <begin position="58"/>
        <end position="79"/>
    </location>
</feature>
<dbReference type="CDD" id="cd06257">
    <property type="entry name" value="DnaJ"/>
    <property type="match status" value="1"/>
</dbReference>
<dbReference type="AlphaFoldDB" id="A0A2P7N017"/>
<accession>A0A2P7N017</accession>
<gene>
    <name evidence="3" type="ORF">C7K55_02185</name>
</gene>
<dbReference type="SMART" id="SM00271">
    <property type="entry name" value="DnaJ"/>
    <property type="match status" value="1"/>
</dbReference>
<dbReference type="Pfam" id="PF00226">
    <property type="entry name" value="DnaJ"/>
    <property type="match status" value="1"/>
</dbReference>
<dbReference type="OrthoDB" id="538522at2"/>
<evidence type="ECO:0000313" key="4">
    <source>
        <dbReference type="Proteomes" id="UP000243002"/>
    </source>
</evidence>